<dbReference type="GeneID" id="7874739"/>
<sequence>MLELIFYILMAAPSATDDHVMNYAIPLGSYPEAEYCMDAKNWIDEHQGNLPRHLWCMPVKITIRVVSKSNDEGKLLSTATLFLRSSVVTEVGESPPAILGMFPQHPS</sequence>
<accession>C4NT86</accession>
<organism evidence="1 2">
    <name type="scientific">Sulfitobacter phage EE36phi1</name>
    <dbReference type="NCBI Taxonomy" id="490913"/>
    <lineage>
        <taxon>Viruses</taxon>
        <taxon>Duplodnaviria</taxon>
        <taxon>Heunggongvirae</taxon>
        <taxon>Uroviricota</taxon>
        <taxon>Caudoviricetes</taxon>
        <taxon>Schitoviridae</taxon>
        <taxon>Rhodovirinae</taxon>
        <taxon>Aorunvirus</taxon>
        <taxon>Aorunvirus EE36phi1</taxon>
    </lineage>
</organism>
<evidence type="ECO:0000313" key="2">
    <source>
        <dbReference type="Proteomes" id="UP000002342"/>
    </source>
</evidence>
<dbReference type="KEGG" id="vg:7874739"/>
<evidence type="ECO:0000313" key="1">
    <source>
        <dbReference type="EMBL" id="ACL81352.1"/>
    </source>
</evidence>
<dbReference type="RefSeq" id="YP_002898934.1">
    <property type="nucleotide sequence ID" value="NC_012696.1"/>
</dbReference>
<name>C4NT86_9CAUD</name>
<keyword evidence="2" id="KW-1185">Reference proteome</keyword>
<dbReference type="EMBL" id="FJ591094">
    <property type="protein sequence ID" value="ACL81352.1"/>
    <property type="molecule type" value="Genomic_DNA"/>
</dbReference>
<reference evidence="1 2" key="1">
    <citation type="journal article" date="2009" name="Environ. Microbiol.">
        <title>Genome sequences of two novel phages infecting marine roseobacters.</title>
        <authorList>
            <person name="Zhao Y."/>
            <person name="Wang K."/>
            <person name="Jiao N."/>
            <person name="Chen F."/>
        </authorList>
    </citation>
    <scope>NUCLEOTIDE SEQUENCE</scope>
    <source>
        <strain evidence="1">EE36P1</strain>
    </source>
</reference>
<protein>
    <submittedName>
        <fullName evidence="1">Uncharacterized protein</fullName>
    </submittedName>
</protein>
<proteinExistence type="predicted"/>
<dbReference type="Proteomes" id="UP000002342">
    <property type="component" value="Segment"/>
</dbReference>